<feature type="non-terminal residue" evidence="2">
    <location>
        <position position="1"/>
    </location>
</feature>
<evidence type="ECO:0000313" key="3">
    <source>
        <dbReference type="EMBL" id="SMF84828.1"/>
    </source>
</evidence>
<evidence type="ECO:0000313" key="4">
    <source>
        <dbReference type="Proteomes" id="UP000192917"/>
    </source>
</evidence>
<reference evidence="2 4" key="1">
    <citation type="submission" date="2017-04" db="EMBL/GenBank/DDBJ databases">
        <authorList>
            <person name="Afonso C.L."/>
            <person name="Miller P.J."/>
            <person name="Scott M.A."/>
            <person name="Spackman E."/>
            <person name="Goraichik I."/>
            <person name="Dimitrov K.M."/>
            <person name="Suarez D.L."/>
            <person name="Swayne D.E."/>
        </authorList>
    </citation>
    <scope>NUCLEOTIDE SEQUENCE [LARGE SCALE GENOMIC DNA]</scope>
    <source>
        <strain evidence="2 4">USBA 355</strain>
    </source>
</reference>
<dbReference type="EMBL" id="FWZX01000059">
    <property type="protein sequence ID" value="SMF84828.1"/>
    <property type="molecule type" value="Genomic_DNA"/>
</dbReference>
<name>A0A1Y6CQV8_9PROT</name>
<gene>
    <name evidence="2" type="ORF">SAMN05428998_1461</name>
    <name evidence="3" type="ORF">SAMN05428998_1591</name>
</gene>
<evidence type="ECO:0000313" key="2">
    <source>
        <dbReference type="EMBL" id="SMF82303.1"/>
    </source>
</evidence>
<keyword evidence="4" id="KW-1185">Reference proteome</keyword>
<feature type="compositionally biased region" description="Basic and acidic residues" evidence="1">
    <location>
        <begin position="19"/>
        <end position="33"/>
    </location>
</feature>
<dbReference type="Proteomes" id="UP000192917">
    <property type="component" value="Unassembled WGS sequence"/>
</dbReference>
<sequence>VPLAGPQRVDTGGTLNIRIDSDGRPRVTEARPNDRRSDWAIDTGLVMAMPN</sequence>
<protein>
    <submittedName>
        <fullName evidence="2">Uncharacterized protein</fullName>
    </submittedName>
</protein>
<organism evidence="2 4">
    <name type="scientific">Tistlia consotensis USBA 355</name>
    <dbReference type="NCBI Taxonomy" id="560819"/>
    <lineage>
        <taxon>Bacteria</taxon>
        <taxon>Pseudomonadati</taxon>
        <taxon>Pseudomonadota</taxon>
        <taxon>Alphaproteobacteria</taxon>
        <taxon>Rhodospirillales</taxon>
        <taxon>Rhodovibrionaceae</taxon>
        <taxon>Tistlia</taxon>
    </lineage>
</organism>
<accession>A0A1Y6CQV8</accession>
<feature type="region of interest" description="Disordered" evidence="1">
    <location>
        <begin position="1"/>
        <end position="33"/>
    </location>
</feature>
<dbReference type="EMBL" id="FWZX01000046">
    <property type="protein sequence ID" value="SMF82303.1"/>
    <property type="molecule type" value="Genomic_DNA"/>
</dbReference>
<proteinExistence type="predicted"/>
<dbReference type="AlphaFoldDB" id="A0A1Y6CQV8"/>
<evidence type="ECO:0000256" key="1">
    <source>
        <dbReference type="SAM" id="MobiDB-lite"/>
    </source>
</evidence>